<keyword evidence="17" id="KW-1185">Reference proteome</keyword>
<dbReference type="InterPro" id="IPR036890">
    <property type="entry name" value="HATPase_C_sf"/>
</dbReference>
<evidence type="ECO:0000256" key="7">
    <source>
        <dbReference type="ARBA" id="ARBA00023012"/>
    </source>
</evidence>
<dbReference type="Pfam" id="PF00072">
    <property type="entry name" value="Response_reg"/>
    <property type="match status" value="1"/>
</dbReference>
<accession>A0A2T5V7L5</accession>
<feature type="region of interest" description="Disordered" evidence="11">
    <location>
        <begin position="128"/>
        <end position="155"/>
    </location>
</feature>
<dbReference type="InterPro" id="IPR003594">
    <property type="entry name" value="HATPase_dom"/>
</dbReference>
<evidence type="ECO:0000256" key="10">
    <source>
        <dbReference type="PROSITE-ProRule" id="PRU00169"/>
    </source>
</evidence>
<dbReference type="Gene3D" id="2.30.30.40">
    <property type="entry name" value="SH3 Domains"/>
    <property type="match status" value="1"/>
</dbReference>
<feature type="domain" description="Histidine kinase" evidence="12">
    <location>
        <begin position="278"/>
        <end position="482"/>
    </location>
</feature>
<feature type="domain" description="Response regulatory" evidence="13">
    <location>
        <begin position="796"/>
        <end position="913"/>
    </location>
</feature>
<dbReference type="GO" id="GO:0006935">
    <property type="term" value="P:chemotaxis"/>
    <property type="evidence" value="ECO:0007669"/>
    <property type="project" value="InterPro"/>
</dbReference>
<organism evidence="16 17">
    <name type="scientific">Breoghania corrubedonensis</name>
    <dbReference type="NCBI Taxonomy" id="665038"/>
    <lineage>
        <taxon>Bacteria</taxon>
        <taxon>Pseudomonadati</taxon>
        <taxon>Pseudomonadota</taxon>
        <taxon>Alphaproteobacteria</taxon>
        <taxon>Hyphomicrobiales</taxon>
        <taxon>Stappiaceae</taxon>
        <taxon>Breoghania</taxon>
    </lineage>
</organism>
<dbReference type="SUPFAM" id="SSF50341">
    <property type="entry name" value="CheW-like"/>
    <property type="match status" value="2"/>
</dbReference>
<keyword evidence="7" id="KW-0902">Two-component regulatory system</keyword>
<dbReference type="Pfam" id="PF02518">
    <property type="entry name" value="HATPase_c"/>
    <property type="match status" value="1"/>
</dbReference>
<dbReference type="InterPro" id="IPR036061">
    <property type="entry name" value="CheW-like_dom_sf"/>
</dbReference>
<dbReference type="RefSeq" id="WP_107990689.1">
    <property type="nucleotide sequence ID" value="NZ_QAYG01000006.1"/>
</dbReference>
<dbReference type="Pfam" id="PF01584">
    <property type="entry name" value="CheW"/>
    <property type="match status" value="2"/>
</dbReference>
<dbReference type="PROSITE" id="PS50110">
    <property type="entry name" value="RESPONSE_REGULATORY"/>
    <property type="match status" value="1"/>
</dbReference>
<feature type="domain" description="CheW-like" evidence="14">
    <location>
        <begin position="484"/>
        <end position="626"/>
    </location>
</feature>
<dbReference type="GO" id="GO:0000155">
    <property type="term" value="F:phosphorelay sensor kinase activity"/>
    <property type="evidence" value="ECO:0007669"/>
    <property type="project" value="InterPro"/>
</dbReference>
<keyword evidence="4 10" id="KW-0597">Phosphoprotein</keyword>
<dbReference type="PANTHER" id="PTHR43395:SF1">
    <property type="entry name" value="CHEMOTAXIS PROTEIN CHEA"/>
    <property type="match status" value="1"/>
</dbReference>
<evidence type="ECO:0000256" key="2">
    <source>
        <dbReference type="ARBA" id="ARBA00012438"/>
    </source>
</evidence>
<dbReference type="InterPro" id="IPR036097">
    <property type="entry name" value="HisK_dim/P_sf"/>
</dbReference>
<dbReference type="SUPFAM" id="SSF47226">
    <property type="entry name" value="Histidine-containing phosphotransfer domain, HPT domain"/>
    <property type="match status" value="1"/>
</dbReference>
<dbReference type="Pfam" id="PF01627">
    <property type="entry name" value="Hpt"/>
    <property type="match status" value="1"/>
</dbReference>
<dbReference type="InterPro" id="IPR005467">
    <property type="entry name" value="His_kinase_dom"/>
</dbReference>
<comment type="function">
    <text evidence="8">Involved in the transmission of sensory signals from the chemoreceptors to the flagellar motors. CheA is autophosphorylated; it can transfer its phosphate group to either CheB or CheY.</text>
</comment>
<dbReference type="InterPro" id="IPR001789">
    <property type="entry name" value="Sig_transdc_resp-reg_receiver"/>
</dbReference>
<dbReference type="PROSITE" id="PS50894">
    <property type="entry name" value="HPT"/>
    <property type="match status" value="1"/>
</dbReference>
<dbReference type="Gene3D" id="1.10.287.560">
    <property type="entry name" value="Histidine kinase CheA-like, homodimeric domain"/>
    <property type="match status" value="1"/>
</dbReference>
<gene>
    <name evidence="16" type="ORF">C8N35_106118</name>
</gene>
<comment type="catalytic activity">
    <reaction evidence="1">
        <text>ATP + protein L-histidine = ADP + protein N-phospho-L-histidine.</text>
        <dbReference type="EC" id="2.7.13.3"/>
    </reaction>
</comment>
<proteinExistence type="predicted"/>
<dbReference type="GO" id="GO:0005737">
    <property type="term" value="C:cytoplasm"/>
    <property type="evidence" value="ECO:0007669"/>
    <property type="project" value="InterPro"/>
</dbReference>
<dbReference type="EC" id="2.7.13.3" evidence="2"/>
<evidence type="ECO:0000313" key="17">
    <source>
        <dbReference type="Proteomes" id="UP000244081"/>
    </source>
</evidence>
<feature type="region of interest" description="Disordered" evidence="11">
    <location>
        <begin position="190"/>
        <end position="233"/>
    </location>
</feature>
<keyword evidence="6 16" id="KW-0418">Kinase</keyword>
<dbReference type="CDD" id="cd16916">
    <property type="entry name" value="HATPase_CheA-like"/>
    <property type="match status" value="1"/>
</dbReference>
<evidence type="ECO:0000256" key="6">
    <source>
        <dbReference type="ARBA" id="ARBA00022777"/>
    </source>
</evidence>
<dbReference type="Proteomes" id="UP000244081">
    <property type="component" value="Unassembled WGS sequence"/>
</dbReference>
<dbReference type="PANTHER" id="PTHR43395">
    <property type="entry name" value="SENSOR HISTIDINE KINASE CHEA"/>
    <property type="match status" value="1"/>
</dbReference>
<dbReference type="SUPFAM" id="SSF52172">
    <property type="entry name" value="CheY-like"/>
    <property type="match status" value="1"/>
</dbReference>
<dbReference type="InterPro" id="IPR036641">
    <property type="entry name" value="HPT_dom_sf"/>
</dbReference>
<dbReference type="Pfam" id="PF02895">
    <property type="entry name" value="H-kinase_dim"/>
    <property type="match status" value="1"/>
</dbReference>
<dbReference type="SMART" id="SM00260">
    <property type="entry name" value="CheW"/>
    <property type="match status" value="1"/>
</dbReference>
<evidence type="ECO:0000256" key="3">
    <source>
        <dbReference type="ARBA" id="ARBA00021495"/>
    </source>
</evidence>
<dbReference type="InterPro" id="IPR004358">
    <property type="entry name" value="Sig_transdc_His_kin-like_C"/>
</dbReference>
<sequence length="920" mass="100344">MDDLLREFLTETNESLDVVDVELVKFEQEPNNATILDNIFRLVHTIKGTCGFLGLPRLEALAHAAETLMGKFRDGAPVTQAAVSLILSSIDRIKGILAELEEAEGEEPTGSDDDLIKQLEYMSEHAFDDAQGGGAAAAEAEDAPATGATASHDADAAAIKPLDQSLERELRPGEVSLDELERAFQETAIEIELPEPKPEPEPKATDVASISEGGKSEDAHHEKAPGDKKSSVSNQSIRVNVETLEHLMTMVSELVLTRNQLLEIVRRHEDSEFKVPLQRLSNVTAELQEGVMKTRMQPIGHAWQKLPRVVRDLSQELDKPIELEMIGADTELDRQVLELIKDPLTHMVRNSADHGLEGPEARKAAGKPEQGTITLAAYHEGGHIIIEVKDDGKGLDVDAIKAKAIKSGLHTEADLEKMTDAQIHRMIFAAGFSTAAKVTSVSGRGVGMDVVRNNIELIGGSVDLKSVPGKGTSFIIKIPLTLAIVSTLIVESSGDRFAIPQLSVVELVRVQNNSEHRIERIKDTPVLRLRNKLLPLLHLSSLLGMETVANADEALDQDNGFIVVMQVGSQTFGVVVDGVFHTEEIVVKPMSTMLRNIAMFSGNTILGDGSVIMIIDPNGIASAMASHASSALAEQDEEEHDERKKFVDHHATTSMLLFRAGSAEPKAVPLSLVTRLEEFQVSEIERSNGRDLVQYRGALMPLVYIEPSHAHRTEGTQPMLVFSDSGRSMGLVVDEIVDIVEDKLNIEVGSDQPGILGSAVIKEKATEIIDLGHYLPMAFEDWFVRKEMASEALTKSLLFVDDSAFFRNMLTPVLKAAGYDVTVCDSARAAVQVLQSGRKFDVVVSDIEMPEVNGFEFCEALRRDPRFRSIPVLALSSLVTPASIERGRQAGFDDYVAKFDRPGLIAALKDVLTNETRAAA</sequence>
<comment type="caution">
    <text evidence="16">The sequence shown here is derived from an EMBL/GenBank/DDBJ whole genome shotgun (WGS) entry which is preliminary data.</text>
</comment>
<feature type="domain" description="HPt" evidence="15">
    <location>
        <begin position="1"/>
        <end position="100"/>
    </location>
</feature>
<feature type="domain" description="CheW-like" evidence="14">
    <location>
        <begin position="652"/>
        <end position="780"/>
    </location>
</feature>
<feature type="modified residue" description="4-aspartylphosphate" evidence="10">
    <location>
        <position position="846"/>
    </location>
</feature>
<dbReference type="Gene3D" id="3.30.565.10">
    <property type="entry name" value="Histidine kinase-like ATPase, C-terminal domain"/>
    <property type="match status" value="1"/>
</dbReference>
<dbReference type="InterPro" id="IPR002545">
    <property type="entry name" value="CheW-lke_dom"/>
</dbReference>
<reference evidence="16 17" key="1">
    <citation type="submission" date="2018-04" db="EMBL/GenBank/DDBJ databases">
        <title>Genomic Encyclopedia of Archaeal and Bacterial Type Strains, Phase II (KMG-II): from individual species to whole genera.</title>
        <authorList>
            <person name="Goeker M."/>
        </authorList>
    </citation>
    <scope>NUCLEOTIDE SEQUENCE [LARGE SCALE GENOMIC DNA]</scope>
    <source>
        <strain evidence="16 17">DSM 23382</strain>
    </source>
</reference>
<keyword evidence="5" id="KW-0808">Transferase</keyword>
<dbReference type="FunFam" id="3.30.565.10:FF:000016">
    <property type="entry name" value="Chemotaxis protein CheA, putative"/>
    <property type="match status" value="1"/>
</dbReference>
<dbReference type="InterPro" id="IPR008207">
    <property type="entry name" value="Sig_transdc_His_kin_Hpt_dom"/>
</dbReference>
<dbReference type="SMART" id="SM00448">
    <property type="entry name" value="REC"/>
    <property type="match status" value="1"/>
</dbReference>
<dbReference type="Gene3D" id="1.20.120.160">
    <property type="entry name" value="HPT domain"/>
    <property type="match status" value="1"/>
</dbReference>
<feature type="modified residue" description="Phosphohistidine" evidence="9">
    <location>
        <position position="44"/>
    </location>
</feature>
<dbReference type="SUPFAM" id="SSF55874">
    <property type="entry name" value="ATPase domain of HSP90 chaperone/DNA topoisomerase II/histidine kinase"/>
    <property type="match status" value="1"/>
</dbReference>
<dbReference type="CDD" id="cd00088">
    <property type="entry name" value="HPT"/>
    <property type="match status" value="1"/>
</dbReference>
<evidence type="ECO:0000259" key="12">
    <source>
        <dbReference type="PROSITE" id="PS50109"/>
    </source>
</evidence>
<dbReference type="InterPro" id="IPR051315">
    <property type="entry name" value="Bact_Chemotaxis_CheA"/>
</dbReference>
<evidence type="ECO:0000259" key="14">
    <source>
        <dbReference type="PROSITE" id="PS50851"/>
    </source>
</evidence>
<dbReference type="InterPro" id="IPR011006">
    <property type="entry name" value="CheY-like_superfamily"/>
</dbReference>
<dbReference type="AlphaFoldDB" id="A0A2T5V7L5"/>
<dbReference type="PROSITE" id="PS50851">
    <property type="entry name" value="CHEW"/>
    <property type="match status" value="2"/>
</dbReference>
<dbReference type="OrthoDB" id="9803176at2"/>
<name>A0A2T5V7L5_9HYPH</name>
<evidence type="ECO:0000256" key="5">
    <source>
        <dbReference type="ARBA" id="ARBA00022679"/>
    </source>
</evidence>
<dbReference type="InterPro" id="IPR037006">
    <property type="entry name" value="CheA-like_homodim_sf"/>
</dbReference>
<evidence type="ECO:0000259" key="15">
    <source>
        <dbReference type="PROSITE" id="PS50894"/>
    </source>
</evidence>
<evidence type="ECO:0000256" key="11">
    <source>
        <dbReference type="SAM" id="MobiDB-lite"/>
    </source>
</evidence>
<dbReference type="EMBL" id="QAYG01000006">
    <property type="protein sequence ID" value="PTW59733.1"/>
    <property type="molecule type" value="Genomic_DNA"/>
</dbReference>
<dbReference type="PROSITE" id="PS50109">
    <property type="entry name" value="HIS_KIN"/>
    <property type="match status" value="1"/>
</dbReference>
<evidence type="ECO:0000256" key="9">
    <source>
        <dbReference type="PROSITE-ProRule" id="PRU00110"/>
    </source>
</evidence>
<dbReference type="SMART" id="SM01231">
    <property type="entry name" value="H-kinase_dim"/>
    <property type="match status" value="1"/>
</dbReference>
<dbReference type="SUPFAM" id="SSF47384">
    <property type="entry name" value="Homodimeric domain of signal transducing histidine kinase"/>
    <property type="match status" value="1"/>
</dbReference>
<feature type="compositionally biased region" description="Basic and acidic residues" evidence="11">
    <location>
        <begin position="214"/>
        <end position="230"/>
    </location>
</feature>
<evidence type="ECO:0000259" key="13">
    <source>
        <dbReference type="PROSITE" id="PS50110"/>
    </source>
</evidence>
<protein>
    <recommendedName>
        <fullName evidence="3">Chemotaxis protein CheA</fullName>
        <ecNumber evidence="2">2.7.13.3</ecNumber>
    </recommendedName>
</protein>
<evidence type="ECO:0000256" key="8">
    <source>
        <dbReference type="ARBA" id="ARBA00035100"/>
    </source>
</evidence>
<feature type="compositionally biased region" description="Basic and acidic residues" evidence="11">
    <location>
        <begin position="194"/>
        <end position="204"/>
    </location>
</feature>
<dbReference type="PRINTS" id="PR00344">
    <property type="entry name" value="BCTRLSENSOR"/>
</dbReference>
<evidence type="ECO:0000256" key="1">
    <source>
        <dbReference type="ARBA" id="ARBA00000085"/>
    </source>
</evidence>
<dbReference type="SMART" id="SM00387">
    <property type="entry name" value="HATPase_c"/>
    <property type="match status" value="1"/>
</dbReference>
<dbReference type="InterPro" id="IPR004105">
    <property type="entry name" value="CheA-like_dim"/>
</dbReference>
<evidence type="ECO:0000313" key="16">
    <source>
        <dbReference type="EMBL" id="PTW59733.1"/>
    </source>
</evidence>
<dbReference type="Gene3D" id="3.40.50.2300">
    <property type="match status" value="1"/>
</dbReference>
<evidence type="ECO:0000256" key="4">
    <source>
        <dbReference type="ARBA" id="ARBA00022553"/>
    </source>
</evidence>
<dbReference type="SMART" id="SM00073">
    <property type="entry name" value="HPT"/>
    <property type="match status" value="1"/>
</dbReference>